<feature type="compositionally biased region" description="Low complexity" evidence="8">
    <location>
        <begin position="1"/>
        <end position="16"/>
    </location>
</feature>
<gene>
    <name evidence="10" type="ORF">C484_17039</name>
</gene>
<dbReference type="OrthoDB" id="210606at2157"/>
<proteinExistence type="predicted"/>
<dbReference type="GO" id="GO:0097506">
    <property type="term" value="F:deaminated base DNA N-glycosylase activity"/>
    <property type="evidence" value="ECO:0007669"/>
    <property type="project" value="UniProtKB-ARBA"/>
</dbReference>
<feature type="region of interest" description="Disordered" evidence="8">
    <location>
        <begin position="1"/>
        <end position="28"/>
    </location>
</feature>
<evidence type="ECO:0000313" key="10">
    <source>
        <dbReference type="EMBL" id="ELY88137.1"/>
    </source>
</evidence>
<evidence type="ECO:0000256" key="4">
    <source>
        <dbReference type="ARBA" id="ARBA00022801"/>
    </source>
</evidence>
<keyword evidence="11" id="KW-1185">Reference proteome</keyword>
<evidence type="ECO:0000313" key="11">
    <source>
        <dbReference type="Proteomes" id="UP000011648"/>
    </source>
</evidence>
<feature type="region of interest" description="Disordered" evidence="8">
    <location>
        <begin position="120"/>
        <end position="150"/>
    </location>
</feature>
<dbReference type="Pfam" id="PF03167">
    <property type="entry name" value="UDG"/>
    <property type="match status" value="1"/>
</dbReference>
<keyword evidence="2" id="KW-0479">Metal-binding</keyword>
<evidence type="ECO:0000256" key="5">
    <source>
        <dbReference type="ARBA" id="ARBA00023004"/>
    </source>
</evidence>
<dbReference type="PATRIC" id="fig|1230458.4.peg.3455"/>
<keyword evidence="7" id="KW-0234">DNA repair</keyword>
<dbReference type="EMBL" id="AOIL01000052">
    <property type="protein sequence ID" value="ELY88137.1"/>
    <property type="molecule type" value="Genomic_DNA"/>
</dbReference>
<dbReference type="InterPro" id="IPR036895">
    <property type="entry name" value="Uracil-DNA_glycosylase-like_sf"/>
</dbReference>
<keyword evidence="1" id="KW-0004">4Fe-4S</keyword>
<evidence type="ECO:0000256" key="2">
    <source>
        <dbReference type="ARBA" id="ARBA00022723"/>
    </source>
</evidence>
<evidence type="ECO:0000256" key="6">
    <source>
        <dbReference type="ARBA" id="ARBA00023014"/>
    </source>
</evidence>
<dbReference type="Proteomes" id="UP000011648">
    <property type="component" value="Unassembled WGS sequence"/>
</dbReference>
<evidence type="ECO:0000256" key="3">
    <source>
        <dbReference type="ARBA" id="ARBA00022763"/>
    </source>
</evidence>
<dbReference type="AlphaFoldDB" id="L9ZRF4"/>
<reference evidence="10 11" key="1">
    <citation type="journal article" date="2014" name="PLoS Genet.">
        <title>Phylogenetically driven sequencing of extremely halophilic archaea reveals strategies for static and dynamic osmo-response.</title>
        <authorList>
            <person name="Becker E.A."/>
            <person name="Seitzer P.M."/>
            <person name="Tritt A."/>
            <person name="Larsen D."/>
            <person name="Krusor M."/>
            <person name="Yao A.I."/>
            <person name="Wu D."/>
            <person name="Madern D."/>
            <person name="Eisen J.A."/>
            <person name="Darling A.E."/>
            <person name="Facciotti M.T."/>
        </authorList>
    </citation>
    <scope>NUCLEOTIDE SEQUENCE [LARGE SCALE GENOMIC DNA]</scope>
    <source>
        <strain evidence="10 11">DSM 12281</strain>
    </source>
</reference>
<feature type="domain" description="Uracil-DNA glycosylase-like" evidence="9">
    <location>
        <begin position="50"/>
        <end position="235"/>
    </location>
</feature>
<dbReference type="InterPro" id="IPR005122">
    <property type="entry name" value="Uracil-DNA_glycosylase-like"/>
</dbReference>
<comment type="caution">
    <text evidence="10">The sequence shown here is derived from an EMBL/GenBank/DDBJ whole genome shotgun (WGS) entry which is preliminary data.</text>
</comment>
<organism evidence="10 11">
    <name type="scientific">Natrialba taiwanensis DSM 12281</name>
    <dbReference type="NCBI Taxonomy" id="1230458"/>
    <lineage>
        <taxon>Archaea</taxon>
        <taxon>Methanobacteriati</taxon>
        <taxon>Methanobacteriota</taxon>
        <taxon>Stenosarchaea group</taxon>
        <taxon>Halobacteria</taxon>
        <taxon>Halobacteriales</taxon>
        <taxon>Natrialbaceae</taxon>
        <taxon>Natrialba</taxon>
    </lineage>
</organism>
<evidence type="ECO:0000256" key="7">
    <source>
        <dbReference type="ARBA" id="ARBA00023204"/>
    </source>
</evidence>
<evidence type="ECO:0000256" key="1">
    <source>
        <dbReference type="ARBA" id="ARBA00022485"/>
    </source>
</evidence>
<protein>
    <submittedName>
        <fullName evidence="10">Uracil-DNA glycosylase</fullName>
    </submittedName>
</protein>
<dbReference type="SMART" id="SM00987">
    <property type="entry name" value="UreE_C"/>
    <property type="match status" value="1"/>
</dbReference>
<dbReference type="STRING" id="1230458.C484_17039"/>
<keyword evidence="6" id="KW-0411">Iron-sulfur</keyword>
<dbReference type="GO" id="GO:0046872">
    <property type="term" value="F:metal ion binding"/>
    <property type="evidence" value="ECO:0007669"/>
    <property type="project" value="UniProtKB-KW"/>
</dbReference>
<feature type="compositionally biased region" description="Basic and acidic residues" evidence="8">
    <location>
        <begin position="135"/>
        <end position="150"/>
    </location>
</feature>
<sequence>MPAANPDSNSSSNSDDANSDDPEFPDSRHVFEANCTRCQALSESRECISWGTGSLDASVLVVGEAPGHGHPDADRWRGGNWTGKAYTSRHSGRRVRRMVERVGYGDDAYYTNAVKCFPASEEPRSSTASGETGSADDRATNREPTAEERANCRPHLLSELETVDPTVVLATGKHATKTVLAAEGRDLEGFIDSVLEPIYCEELGIWLVPILHPSYQDIWIGRLGYEPADYLEGIRETIEGVLE</sequence>
<keyword evidence="3" id="KW-0227">DNA damage</keyword>
<keyword evidence="4" id="KW-0378">Hydrolase</keyword>
<dbReference type="GO" id="GO:0051539">
    <property type="term" value="F:4 iron, 4 sulfur cluster binding"/>
    <property type="evidence" value="ECO:0007669"/>
    <property type="project" value="UniProtKB-KW"/>
</dbReference>
<evidence type="ECO:0000259" key="9">
    <source>
        <dbReference type="SMART" id="SM00986"/>
    </source>
</evidence>
<dbReference type="GO" id="GO:0006281">
    <property type="term" value="P:DNA repair"/>
    <property type="evidence" value="ECO:0007669"/>
    <property type="project" value="UniProtKB-KW"/>
</dbReference>
<dbReference type="SMART" id="SM00986">
    <property type="entry name" value="UDG"/>
    <property type="match status" value="1"/>
</dbReference>
<dbReference type="InterPro" id="IPR051536">
    <property type="entry name" value="UDG_Type-4/5"/>
</dbReference>
<keyword evidence="5" id="KW-0408">Iron</keyword>
<name>L9ZRF4_9EURY</name>
<accession>L9ZRF4</accession>
<dbReference type="PANTHER" id="PTHR33693">
    <property type="entry name" value="TYPE-5 URACIL-DNA GLYCOSYLASE"/>
    <property type="match status" value="1"/>
</dbReference>
<dbReference type="PANTHER" id="PTHR33693:SF1">
    <property type="entry name" value="TYPE-4 URACIL-DNA GLYCOSYLASE"/>
    <property type="match status" value="1"/>
</dbReference>
<dbReference type="Gene3D" id="3.40.470.10">
    <property type="entry name" value="Uracil-DNA glycosylase-like domain"/>
    <property type="match status" value="1"/>
</dbReference>
<dbReference type="RefSeq" id="WP_006827045.1">
    <property type="nucleotide sequence ID" value="NZ_AOIL01000052.1"/>
</dbReference>
<dbReference type="SUPFAM" id="SSF52141">
    <property type="entry name" value="Uracil-DNA glycosylase-like"/>
    <property type="match status" value="1"/>
</dbReference>
<evidence type="ECO:0000256" key="8">
    <source>
        <dbReference type="SAM" id="MobiDB-lite"/>
    </source>
</evidence>